<protein>
    <submittedName>
        <fullName evidence="1">Uncharacterized protein</fullName>
    </submittedName>
</protein>
<keyword evidence="2" id="KW-1185">Reference proteome</keyword>
<evidence type="ECO:0000313" key="1">
    <source>
        <dbReference type="EMBL" id="KAJ1181785.1"/>
    </source>
</evidence>
<evidence type="ECO:0000313" key="2">
    <source>
        <dbReference type="Proteomes" id="UP001066276"/>
    </source>
</evidence>
<accession>A0AAV7TZZ5</accession>
<dbReference type="EMBL" id="JANPWB010000006">
    <property type="protein sequence ID" value="KAJ1181785.1"/>
    <property type="molecule type" value="Genomic_DNA"/>
</dbReference>
<dbReference type="AlphaFoldDB" id="A0AAV7TZZ5"/>
<dbReference type="Proteomes" id="UP001066276">
    <property type="component" value="Chromosome 3_2"/>
</dbReference>
<proteinExistence type="predicted"/>
<organism evidence="1 2">
    <name type="scientific">Pleurodeles waltl</name>
    <name type="common">Iberian ribbed newt</name>
    <dbReference type="NCBI Taxonomy" id="8319"/>
    <lineage>
        <taxon>Eukaryota</taxon>
        <taxon>Metazoa</taxon>
        <taxon>Chordata</taxon>
        <taxon>Craniata</taxon>
        <taxon>Vertebrata</taxon>
        <taxon>Euteleostomi</taxon>
        <taxon>Amphibia</taxon>
        <taxon>Batrachia</taxon>
        <taxon>Caudata</taxon>
        <taxon>Salamandroidea</taxon>
        <taxon>Salamandridae</taxon>
        <taxon>Pleurodelinae</taxon>
        <taxon>Pleurodeles</taxon>
    </lineage>
</organism>
<sequence>MVVRRVIKCGACWASIVSSTSIASRLPIEAAMDERVAEALRLLRCGGGRSTRKAETQVRGSGRGRWVFGVRATLGRSVCVPSQPADLVARSRTMRVSRQVGEGWHSLGGRLAGLPCPIGAGEVGGDDAEKEGPTYIHTYRVIKTYNEV</sequence>
<comment type="caution">
    <text evidence="1">The sequence shown here is derived from an EMBL/GenBank/DDBJ whole genome shotgun (WGS) entry which is preliminary data.</text>
</comment>
<reference evidence="1" key="1">
    <citation type="journal article" date="2022" name="bioRxiv">
        <title>Sequencing and chromosome-scale assembly of the giantPleurodeles waltlgenome.</title>
        <authorList>
            <person name="Brown T."/>
            <person name="Elewa A."/>
            <person name="Iarovenko S."/>
            <person name="Subramanian E."/>
            <person name="Araus A.J."/>
            <person name="Petzold A."/>
            <person name="Susuki M."/>
            <person name="Suzuki K.-i.T."/>
            <person name="Hayashi T."/>
            <person name="Toyoda A."/>
            <person name="Oliveira C."/>
            <person name="Osipova E."/>
            <person name="Leigh N.D."/>
            <person name="Simon A."/>
            <person name="Yun M.H."/>
        </authorList>
    </citation>
    <scope>NUCLEOTIDE SEQUENCE</scope>
    <source>
        <strain evidence="1">20211129_DDA</strain>
        <tissue evidence="1">Liver</tissue>
    </source>
</reference>
<gene>
    <name evidence="1" type="ORF">NDU88_006984</name>
</gene>
<name>A0AAV7TZZ5_PLEWA</name>